<evidence type="ECO:0000256" key="11">
    <source>
        <dbReference type="ARBA" id="ARBA00039381"/>
    </source>
</evidence>
<dbReference type="GO" id="GO:0022857">
    <property type="term" value="F:transmembrane transporter activity"/>
    <property type="evidence" value="ECO:0007669"/>
    <property type="project" value="InterPro"/>
</dbReference>
<keyword evidence="5" id="KW-1003">Cell membrane</keyword>
<feature type="transmembrane region" description="Helical" evidence="12">
    <location>
        <begin position="76"/>
        <end position="94"/>
    </location>
</feature>
<dbReference type="PANTHER" id="PTHR32196:SF71">
    <property type="entry name" value="AUTOINDUCER 2 IMPORT SYSTEM PERMEASE PROTEIN LSRD"/>
    <property type="match status" value="1"/>
</dbReference>
<name>A0AAD0WCX2_9GAMM</name>
<feature type="transmembrane region" description="Helical" evidence="12">
    <location>
        <begin position="127"/>
        <end position="146"/>
    </location>
</feature>
<dbReference type="AlphaFoldDB" id="A0AAD0WCX2"/>
<reference evidence="13 14" key="1">
    <citation type="submission" date="2018-08" db="EMBL/GenBank/DDBJ databases">
        <title>Draft genome sequence of Pseudoalteromonas donghaensis HJ51.</title>
        <authorList>
            <person name="Oh J."/>
            <person name="Roh D."/>
        </authorList>
    </citation>
    <scope>NUCLEOTIDE SEQUENCE [LARGE SCALE GENOMIC DNA]</scope>
    <source>
        <strain evidence="13 14">HJ51</strain>
    </source>
</reference>
<dbReference type="GeneID" id="99506121"/>
<evidence type="ECO:0000256" key="6">
    <source>
        <dbReference type="ARBA" id="ARBA00022519"/>
    </source>
</evidence>
<evidence type="ECO:0000256" key="3">
    <source>
        <dbReference type="ARBA" id="ARBA00011262"/>
    </source>
</evidence>
<feature type="transmembrane region" description="Helical" evidence="12">
    <location>
        <begin position="158"/>
        <end position="188"/>
    </location>
</feature>
<evidence type="ECO:0000313" key="13">
    <source>
        <dbReference type="EMBL" id="AXV65872.1"/>
    </source>
</evidence>
<dbReference type="PANTHER" id="PTHR32196">
    <property type="entry name" value="ABC TRANSPORTER PERMEASE PROTEIN YPHD-RELATED-RELATED"/>
    <property type="match status" value="1"/>
</dbReference>
<keyword evidence="4" id="KW-0813">Transport</keyword>
<sequence length="322" mass="33638">MSINQLTLNQIKGIALKREFFIYYIFLTVMLLFTITLHDSGFFSLTNFMNIVRQTAPVTIMAIGLTFALAVGHIDLSIGAVVALSALVGAILLQHVGIPLAVVGALSVGLIVGLINGLLIERLQVSSLLITLGTMGVITGVARQITNLESVPIIDQTFTAFFGAGELFGVPSLLIWTVVVAAIAYIVLTKLAFGRHLLAVGGSPKAALAMGIKVTRIRLYALVISSLAAALAGLLYAGRLHGARYTLGEADLLTVIAAVAIGGTSLFGGRACIIGAILGSWLMGMINNGLILSGFSTNEQMIARGVILVIAVAIGVKELKNG</sequence>
<accession>A0AAD0WCX2</accession>
<keyword evidence="9 12" id="KW-0472">Membrane</keyword>
<dbReference type="KEGG" id="pdj:D0907_11645"/>
<keyword evidence="6" id="KW-0997">Cell inner membrane</keyword>
<feature type="transmembrane region" description="Helical" evidence="12">
    <location>
        <begin position="21"/>
        <end position="45"/>
    </location>
</feature>
<protein>
    <recommendedName>
        <fullName evidence="11">Autoinducer 2 import system permease protein LsrD</fullName>
    </recommendedName>
</protein>
<evidence type="ECO:0000256" key="8">
    <source>
        <dbReference type="ARBA" id="ARBA00022989"/>
    </source>
</evidence>
<evidence type="ECO:0000256" key="7">
    <source>
        <dbReference type="ARBA" id="ARBA00022692"/>
    </source>
</evidence>
<feature type="transmembrane region" description="Helical" evidence="12">
    <location>
        <begin position="51"/>
        <end position="69"/>
    </location>
</feature>
<organism evidence="13 14">
    <name type="scientific">Pseudoalteromonas lipolytica</name>
    <dbReference type="NCBI Taxonomy" id="570156"/>
    <lineage>
        <taxon>Bacteria</taxon>
        <taxon>Pseudomonadati</taxon>
        <taxon>Pseudomonadota</taxon>
        <taxon>Gammaproteobacteria</taxon>
        <taxon>Alteromonadales</taxon>
        <taxon>Pseudoalteromonadaceae</taxon>
        <taxon>Pseudoalteromonas</taxon>
    </lineage>
</organism>
<dbReference type="RefSeq" id="WP_118844501.1">
    <property type="nucleotide sequence ID" value="NZ_CP032090.1"/>
</dbReference>
<comment type="function">
    <text evidence="10">Part of the ABC transporter complex LsrABCD involved in autoinducer 2 (AI-2) import. Probably responsible for the translocation of the substrate across the membrane.</text>
</comment>
<dbReference type="Pfam" id="PF02653">
    <property type="entry name" value="BPD_transp_2"/>
    <property type="match status" value="1"/>
</dbReference>
<gene>
    <name evidence="13" type="ORF">D0907_11645</name>
</gene>
<dbReference type="InterPro" id="IPR001851">
    <property type="entry name" value="ABC_transp_permease"/>
</dbReference>
<comment type="similarity">
    <text evidence="2">Belongs to the binding-protein-dependent transport system permease family. AraH/RbsC subfamily.</text>
</comment>
<comment type="subcellular location">
    <subcellularLocation>
        <location evidence="1">Cell inner membrane</location>
        <topology evidence="1">Multi-pass membrane protein</topology>
    </subcellularLocation>
</comment>
<dbReference type="Proteomes" id="UP000264605">
    <property type="component" value="Chromosome"/>
</dbReference>
<feature type="transmembrane region" description="Helical" evidence="12">
    <location>
        <begin position="100"/>
        <end position="120"/>
    </location>
</feature>
<proteinExistence type="inferred from homology"/>
<evidence type="ECO:0000256" key="9">
    <source>
        <dbReference type="ARBA" id="ARBA00023136"/>
    </source>
</evidence>
<feature type="transmembrane region" description="Helical" evidence="12">
    <location>
        <begin position="250"/>
        <end position="267"/>
    </location>
</feature>
<feature type="transmembrane region" description="Helical" evidence="12">
    <location>
        <begin position="219"/>
        <end position="238"/>
    </location>
</feature>
<evidence type="ECO:0000256" key="2">
    <source>
        <dbReference type="ARBA" id="ARBA00007942"/>
    </source>
</evidence>
<dbReference type="GO" id="GO:0005886">
    <property type="term" value="C:plasma membrane"/>
    <property type="evidence" value="ECO:0007669"/>
    <property type="project" value="UniProtKB-SubCell"/>
</dbReference>
<keyword evidence="8 12" id="KW-1133">Transmembrane helix</keyword>
<evidence type="ECO:0000256" key="12">
    <source>
        <dbReference type="SAM" id="Phobius"/>
    </source>
</evidence>
<evidence type="ECO:0000313" key="14">
    <source>
        <dbReference type="Proteomes" id="UP000264605"/>
    </source>
</evidence>
<evidence type="ECO:0000256" key="4">
    <source>
        <dbReference type="ARBA" id="ARBA00022448"/>
    </source>
</evidence>
<dbReference type="EMBL" id="CP032090">
    <property type="protein sequence ID" value="AXV65872.1"/>
    <property type="molecule type" value="Genomic_DNA"/>
</dbReference>
<evidence type="ECO:0000256" key="10">
    <source>
        <dbReference type="ARBA" id="ARBA00025439"/>
    </source>
</evidence>
<dbReference type="CDD" id="cd06579">
    <property type="entry name" value="TM_PBP1_transp_AraH_like"/>
    <property type="match status" value="1"/>
</dbReference>
<comment type="subunit">
    <text evidence="3">The complex is composed of two ATP-binding proteins (LsrA), two transmembrane proteins (LsrC and LsrD) and a solute-binding protein (LsrB).</text>
</comment>
<evidence type="ECO:0000256" key="5">
    <source>
        <dbReference type="ARBA" id="ARBA00022475"/>
    </source>
</evidence>
<evidence type="ECO:0000256" key="1">
    <source>
        <dbReference type="ARBA" id="ARBA00004429"/>
    </source>
</evidence>
<keyword evidence="7 12" id="KW-0812">Transmembrane</keyword>